<gene>
    <name evidence="1" type="ORF">BV53_07265</name>
</gene>
<dbReference type="Proteomes" id="UP000242590">
    <property type="component" value="Unassembled WGS sequence"/>
</dbReference>
<accession>A0A1T1CRU0</accession>
<comment type="caution">
    <text evidence="1">The sequence shown here is derived from an EMBL/GenBank/DDBJ whole genome shotgun (WGS) entry which is preliminary data.</text>
</comment>
<reference evidence="1 2" key="1">
    <citation type="submission" date="2017-02" db="EMBL/GenBank/DDBJ databases">
        <title>Draft Genome Sequences of 'Candidatus Synechococcus spongiarum', Cyanobacterial Symbionts of the Mediterranean Sponge Aplysina aerophoba from two locations.</title>
        <authorList>
            <person name="Slaby B.M."/>
            <person name="Hentschel U."/>
        </authorList>
    </citation>
    <scope>NUCLEOTIDE SEQUENCE [LARGE SCALE GENOMIC DNA]</scope>
    <source>
        <strain evidence="1">LMB bulk15N</strain>
    </source>
</reference>
<name>A0A1T1CRU0_9SYNE</name>
<dbReference type="AlphaFoldDB" id="A0A1T1CRU0"/>
<organism evidence="1 2">
    <name type="scientific">Candidatus Synechococcus spongiarum LMB bulk15N</name>
    <dbReference type="NCBI Taxonomy" id="1943583"/>
    <lineage>
        <taxon>Bacteria</taxon>
        <taxon>Bacillati</taxon>
        <taxon>Cyanobacteriota</taxon>
        <taxon>Cyanophyceae</taxon>
        <taxon>Synechococcales</taxon>
        <taxon>Synechococcaceae</taxon>
        <taxon>Synechococcus</taxon>
    </lineage>
</organism>
<evidence type="ECO:0000313" key="2">
    <source>
        <dbReference type="Proteomes" id="UP000242590"/>
    </source>
</evidence>
<proteinExistence type="predicted"/>
<dbReference type="EMBL" id="MWLE01000103">
    <property type="protein sequence ID" value="OOV31254.1"/>
    <property type="molecule type" value="Genomic_DNA"/>
</dbReference>
<protein>
    <submittedName>
        <fullName evidence="1">Uncharacterized protein</fullName>
    </submittedName>
</protein>
<evidence type="ECO:0000313" key="1">
    <source>
        <dbReference type="EMBL" id="OOV31254.1"/>
    </source>
</evidence>
<sequence length="108" mass="11385">MLLSGLQEADPAIAAGCAEALRQHGALPTDAIDTLTAQFAGGNPSNWTVGLAGHLPGKHLAGAVADLQQTAPELHYAITVLWSFTESWIARRWELQPVAGFPDIGNTQ</sequence>